<reference evidence="2" key="1">
    <citation type="submission" date="2020-12" db="EMBL/GenBank/DDBJ databases">
        <title>Leucobacter sp. CAS1, isolated from Chromium sludge.</title>
        <authorList>
            <person name="Xu Z."/>
        </authorList>
    </citation>
    <scope>NUCLEOTIDE SEQUENCE</scope>
    <source>
        <strain evidence="2">CSA1</strain>
    </source>
</reference>
<evidence type="ECO:0000313" key="2">
    <source>
        <dbReference type="EMBL" id="MBK0420146.1"/>
    </source>
</evidence>
<dbReference type="Proteomes" id="UP000608530">
    <property type="component" value="Unassembled WGS sequence"/>
</dbReference>
<name>A0A934Q942_9MICO</name>
<keyword evidence="3" id="KW-1185">Reference proteome</keyword>
<keyword evidence="1" id="KW-0812">Transmembrane</keyword>
<keyword evidence="1" id="KW-0472">Membrane</keyword>
<comment type="caution">
    <text evidence="2">The sequence shown here is derived from an EMBL/GenBank/DDBJ whole genome shotgun (WGS) entry which is preliminary data.</text>
</comment>
<proteinExistence type="predicted"/>
<evidence type="ECO:0000313" key="3">
    <source>
        <dbReference type="Proteomes" id="UP000608530"/>
    </source>
</evidence>
<evidence type="ECO:0000256" key="1">
    <source>
        <dbReference type="SAM" id="Phobius"/>
    </source>
</evidence>
<gene>
    <name evidence="2" type="ORF">JD276_14000</name>
</gene>
<accession>A0A934Q942</accession>
<keyword evidence="1" id="KW-1133">Transmembrane helix</keyword>
<feature type="transmembrane region" description="Helical" evidence="1">
    <location>
        <begin position="6"/>
        <end position="27"/>
    </location>
</feature>
<protein>
    <submittedName>
        <fullName evidence="2">Uncharacterized protein</fullName>
    </submittedName>
</protein>
<dbReference type="EMBL" id="JAEHOH010000022">
    <property type="protein sequence ID" value="MBK0420146.1"/>
    <property type="molecule type" value="Genomic_DNA"/>
</dbReference>
<organism evidence="2 3">
    <name type="scientific">Leucobacter chromiisoli</name>
    <dbReference type="NCBI Taxonomy" id="2796471"/>
    <lineage>
        <taxon>Bacteria</taxon>
        <taxon>Bacillati</taxon>
        <taxon>Actinomycetota</taxon>
        <taxon>Actinomycetes</taxon>
        <taxon>Micrococcales</taxon>
        <taxon>Microbacteriaceae</taxon>
        <taxon>Leucobacter</taxon>
    </lineage>
</organism>
<dbReference type="RefSeq" id="WP_200116288.1">
    <property type="nucleotide sequence ID" value="NZ_JAEHOH010000022.1"/>
</dbReference>
<sequence>MEALPGIWSLTPIGALLGAVVTLYWLLGSGRLIPRSSHERELAQAVKRGDEWKETALDQRTVNAEIRRQNTMLLEAGRTGAKFFADVAPSIEDTEDHRVGP</sequence>
<dbReference type="AlphaFoldDB" id="A0A934Q942"/>